<dbReference type="SMART" id="SM00478">
    <property type="entry name" value="ENDO3c"/>
    <property type="match status" value="1"/>
</dbReference>
<dbReference type="STRING" id="1396821.SAMN05444515_101388"/>
<dbReference type="AlphaFoldDB" id="A0A1H7G1K8"/>
<dbReference type="PIRSF" id="PIRSF001435">
    <property type="entry name" value="Nth"/>
    <property type="match status" value="1"/>
</dbReference>
<keyword evidence="7" id="KW-1185">Reference proteome</keyword>
<keyword evidence="1" id="KW-0004">4Fe-4S</keyword>
<accession>A0A1H7G1K8</accession>
<dbReference type="CDD" id="cd00056">
    <property type="entry name" value="ENDO3c"/>
    <property type="match status" value="1"/>
</dbReference>
<dbReference type="InterPro" id="IPR003265">
    <property type="entry name" value="HhH-GPD_domain"/>
</dbReference>
<feature type="domain" description="HhH-GPD" evidence="5">
    <location>
        <begin position="37"/>
        <end position="194"/>
    </location>
</feature>
<reference evidence="7" key="1">
    <citation type="submission" date="2016-10" db="EMBL/GenBank/DDBJ databases">
        <authorList>
            <person name="Varghese N."/>
            <person name="Submissions S."/>
        </authorList>
    </citation>
    <scope>NUCLEOTIDE SEQUENCE [LARGE SCALE GENOMIC DNA]</scope>
    <source>
        <strain evidence="7">DSM 241</strain>
    </source>
</reference>
<gene>
    <name evidence="6" type="ORF">SAMN05444515_101388</name>
</gene>
<dbReference type="SUPFAM" id="SSF48150">
    <property type="entry name" value="DNA-glycosylase"/>
    <property type="match status" value="1"/>
</dbReference>
<dbReference type="GO" id="GO:0051539">
    <property type="term" value="F:4 iron, 4 sulfur cluster binding"/>
    <property type="evidence" value="ECO:0007669"/>
    <property type="project" value="UniProtKB-KW"/>
</dbReference>
<dbReference type="RefSeq" id="WP_238627157.1">
    <property type="nucleotide sequence ID" value="NZ_FOAA01000001.1"/>
</dbReference>
<keyword evidence="6" id="KW-0540">Nuclease</keyword>
<dbReference type="Gene3D" id="1.10.1670.10">
    <property type="entry name" value="Helix-hairpin-Helix base-excision DNA repair enzymes (C-terminal)"/>
    <property type="match status" value="1"/>
</dbReference>
<dbReference type="Gene3D" id="1.10.340.30">
    <property type="entry name" value="Hypothetical protein, domain 2"/>
    <property type="match status" value="1"/>
</dbReference>
<evidence type="ECO:0000313" key="6">
    <source>
        <dbReference type="EMBL" id="SEK31407.1"/>
    </source>
</evidence>
<dbReference type="PANTHER" id="PTHR10359:SF19">
    <property type="entry name" value="DNA REPAIR GLYCOSYLASE MJ1434-RELATED"/>
    <property type="match status" value="1"/>
</dbReference>
<protein>
    <submittedName>
        <fullName evidence="6">Endonuclease-3 related protein</fullName>
    </submittedName>
</protein>
<evidence type="ECO:0000259" key="5">
    <source>
        <dbReference type="SMART" id="SM00478"/>
    </source>
</evidence>
<keyword evidence="4" id="KW-0411">Iron-sulfur</keyword>
<evidence type="ECO:0000256" key="4">
    <source>
        <dbReference type="ARBA" id="ARBA00023014"/>
    </source>
</evidence>
<sequence length="228" mass="25618">MNAQRLKQVFDRLSEHHGPLNWWPGESGFEVMVGAILTQNTAWSNVEQAITHLKQANALAPERILALSPEDLGALIRPSGYFNVKARRLQSFCQWYLDQGGQEILSGWDTRVLRARLLSVNGVGPETADDILLYAFERPVFVVDAYTRRLFSRLGMVQGDEPYESLRASVEALIGEDVPMLNELHAVIVIHGKEVCRPRPRCNACVLLEECPTGQGLNRFPPKPRRSS</sequence>
<organism evidence="6 7">
    <name type="scientific">Ectothiorhodospira marina</name>
    <dbReference type="NCBI Taxonomy" id="1396821"/>
    <lineage>
        <taxon>Bacteria</taxon>
        <taxon>Pseudomonadati</taxon>
        <taxon>Pseudomonadota</taxon>
        <taxon>Gammaproteobacteria</taxon>
        <taxon>Chromatiales</taxon>
        <taxon>Ectothiorhodospiraceae</taxon>
        <taxon>Ectothiorhodospira</taxon>
    </lineage>
</organism>
<dbReference type="Pfam" id="PF00730">
    <property type="entry name" value="HhH-GPD"/>
    <property type="match status" value="1"/>
</dbReference>
<dbReference type="GO" id="GO:0006284">
    <property type="term" value="P:base-excision repair"/>
    <property type="evidence" value="ECO:0007669"/>
    <property type="project" value="InterPro"/>
</dbReference>
<dbReference type="PANTHER" id="PTHR10359">
    <property type="entry name" value="A/G-SPECIFIC ADENINE GLYCOSYLASE/ENDONUCLEASE III"/>
    <property type="match status" value="1"/>
</dbReference>
<keyword evidence="2" id="KW-0479">Metal-binding</keyword>
<evidence type="ECO:0000256" key="3">
    <source>
        <dbReference type="ARBA" id="ARBA00023004"/>
    </source>
</evidence>
<keyword evidence="6" id="KW-0378">Hydrolase</keyword>
<dbReference type="EMBL" id="FOAA01000001">
    <property type="protein sequence ID" value="SEK31407.1"/>
    <property type="molecule type" value="Genomic_DNA"/>
</dbReference>
<evidence type="ECO:0000256" key="1">
    <source>
        <dbReference type="ARBA" id="ARBA00022485"/>
    </source>
</evidence>
<keyword evidence="6" id="KW-0255">Endonuclease</keyword>
<evidence type="ECO:0000313" key="7">
    <source>
        <dbReference type="Proteomes" id="UP000199256"/>
    </source>
</evidence>
<proteinExistence type="predicted"/>
<dbReference type="InterPro" id="IPR011257">
    <property type="entry name" value="DNA_glycosylase"/>
</dbReference>
<dbReference type="Proteomes" id="UP000199256">
    <property type="component" value="Unassembled WGS sequence"/>
</dbReference>
<dbReference type="GO" id="GO:0046872">
    <property type="term" value="F:metal ion binding"/>
    <property type="evidence" value="ECO:0007669"/>
    <property type="project" value="UniProtKB-KW"/>
</dbReference>
<keyword evidence="3" id="KW-0408">Iron</keyword>
<dbReference type="InterPro" id="IPR023170">
    <property type="entry name" value="HhH_base_excis_C"/>
</dbReference>
<name>A0A1H7G1K8_9GAMM</name>
<dbReference type="GO" id="GO:0004519">
    <property type="term" value="F:endonuclease activity"/>
    <property type="evidence" value="ECO:0007669"/>
    <property type="project" value="UniProtKB-KW"/>
</dbReference>
<evidence type="ECO:0000256" key="2">
    <source>
        <dbReference type="ARBA" id="ARBA00022723"/>
    </source>
</evidence>